<organism evidence="3 4">
    <name type="scientific">Lepraria finkii</name>
    <dbReference type="NCBI Taxonomy" id="1340010"/>
    <lineage>
        <taxon>Eukaryota</taxon>
        <taxon>Fungi</taxon>
        <taxon>Dikarya</taxon>
        <taxon>Ascomycota</taxon>
        <taxon>Pezizomycotina</taxon>
        <taxon>Lecanoromycetes</taxon>
        <taxon>OSLEUM clade</taxon>
        <taxon>Lecanoromycetidae</taxon>
        <taxon>Lecanorales</taxon>
        <taxon>Lecanorineae</taxon>
        <taxon>Stereocaulaceae</taxon>
        <taxon>Lepraria</taxon>
    </lineage>
</organism>
<gene>
    <name evidence="3" type="ORF">ABVK25_001609</name>
</gene>
<feature type="compositionally biased region" description="Polar residues" evidence="1">
    <location>
        <begin position="135"/>
        <end position="144"/>
    </location>
</feature>
<evidence type="ECO:0000256" key="1">
    <source>
        <dbReference type="SAM" id="MobiDB-lite"/>
    </source>
</evidence>
<accession>A0ABR4BKR8</accession>
<evidence type="ECO:0000256" key="2">
    <source>
        <dbReference type="SAM" id="SignalP"/>
    </source>
</evidence>
<keyword evidence="2" id="KW-0732">Signal</keyword>
<feature type="chain" id="PRO_5045084365" evidence="2">
    <location>
        <begin position="19"/>
        <end position="301"/>
    </location>
</feature>
<evidence type="ECO:0000313" key="4">
    <source>
        <dbReference type="Proteomes" id="UP001590951"/>
    </source>
</evidence>
<reference evidence="3 4" key="1">
    <citation type="submission" date="2024-09" db="EMBL/GenBank/DDBJ databases">
        <title>Rethinking Asexuality: The Enigmatic Case of Functional Sexual Genes in Lepraria (Stereocaulaceae).</title>
        <authorList>
            <person name="Doellman M."/>
            <person name="Sun Y."/>
            <person name="Barcenas-Pena A."/>
            <person name="Lumbsch H.T."/>
            <person name="Grewe F."/>
        </authorList>
    </citation>
    <scope>NUCLEOTIDE SEQUENCE [LARGE SCALE GENOMIC DNA]</scope>
    <source>
        <strain evidence="3 4">Grewe 0041</strain>
    </source>
</reference>
<sequence length="301" mass="34528">MYLSELACMGGLFAFVLADHRPAVLPRVHARQYYGYSFPGFPLLPEQTNTSADPSLLSQSALSTGVPRGTAPHSLNQVGTNSAPFGNSSLSHSVLSTGIPSRTLLGTISPIGPTSAPFDPSSLSESALSTSVTSGTAPGTTSANPHSQLFRPYCQLQSWTIPLPFFSILSDSRWDYRHRYRDLLECYHERQPQQNLRSHYKWYHWQWHRHWHLPKCNILSLPHRKWNLRHRHRHSYLPERYLTSLPHRKRHISSRLLLPTVSILTSTFPIPHRFRHLSKRSERHGYGHHWHLHSCLSFSER</sequence>
<comment type="caution">
    <text evidence="3">The sequence shown here is derived from an EMBL/GenBank/DDBJ whole genome shotgun (WGS) entry which is preliminary data.</text>
</comment>
<name>A0ABR4BKR8_9LECA</name>
<proteinExistence type="predicted"/>
<keyword evidence="4" id="KW-1185">Reference proteome</keyword>
<evidence type="ECO:0000313" key="3">
    <source>
        <dbReference type="EMBL" id="KAL2057992.1"/>
    </source>
</evidence>
<feature type="region of interest" description="Disordered" evidence="1">
    <location>
        <begin position="116"/>
        <end position="144"/>
    </location>
</feature>
<feature type="signal peptide" evidence="2">
    <location>
        <begin position="1"/>
        <end position="18"/>
    </location>
</feature>
<feature type="compositionally biased region" description="Low complexity" evidence="1">
    <location>
        <begin position="121"/>
        <end position="134"/>
    </location>
</feature>
<dbReference type="Proteomes" id="UP001590951">
    <property type="component" value="Unassembled WGS sequence"/>
</dbReference>
<protein>
    <submittedName>
        <fullName evidence="3">Uncharacterized protein</fullName>
    </submittedName>
</protein>
<dbReference type="EMBL" id="JBHFEH010000003">
    <property type="protein sequence ID" value="KAL2057992.1"/>
    <property type="molecule type" value="Genomic_DNA"/>
</dbReference>